<keyword evidence="1" id="KW-0456">Lyase</keyword>
<dbReference type="InterPro" id="IPR015813">
    <property type="entry name" value="Pyrv/PenolPyrv_kinase-like_dom"/>
</dbReference>
<dbReference type="PANTHER" id="PTHR42905:SF16">
    <property type="entry name" value="CARBOXYPHOSPHONOENOLPYRUVATE PHOSPHONOMUTASE-LIKE PROTEIN (AFU_ORTHOLOGUE AFUA_5G07230)"/>
    <property type="match status" value="1"/>
</dbReference>
<comment type="caution">
    <text evidence="1">The sequence shown here is derived from an EMBL/GenBank/DDBJ whole genome shotgun (WGS) entry which is preliminary data.</text>
</comment>
<dbReference type="CDD" id="cd00377">
    <property type="entry name" value="ICL_PEPM"/>
    <property type="match status" value="1"/>
</dbReference>
<accession>A0ABW0BMA8</accession>
<dbReference type="Pfam" id="PF13714">
    <property type="entry name" value="PEP_mutase"/>
    <property type="match status" value="1"/>
</dbReference>
<dbReference type="PANTHER" id="PTHR42905">
    <property type="entry name" value="PHOSPHOENOLPYRUVATE CARBOXYLASE"/>
    <property type="match status" value="1"/>
</dbReference>
<dbReference type="EMBL" id="JBHSKD010000021">
    <property type="protein sequence ID" value="MFC5178227.1"/>
    <property type="molecule type" value="Genomic_DNA"/>
</dbReference>
<dbReference type="GO" id="GO:0016829">
    <property type="term" value="F:lyase activity"/>
    <property type="evidence" value="ECO:0007669"/>
    <property type="project" value="UniProtKB-KW"/>
</dbReference>
<keyword evidence="2" id="KW-1185">Reference proteome</keyword>
<dbReference type="Gene3D" id="3.20.20.60">
    <property type="entry name" value="Phosphoenolpyruvate-binding domains"/>
    <property type="match status" value="1"/>
</dbReference>
<dbReference type="InterPro" id="IPR040442">
    <property type="entry name" value="Pyrv_kinase-like_dom_sf"/>
</dbReference>
<dbReference type="Proteomes" id="UP001596087">
    <property type="component" value="Unassembled WGS sequence"/>
</dbReference>
<evidence type="ECO:0000313" key="1">
    <source>
        <dbReference type="EMBL" id="MFC5178227.1"/>
    </source>
</evidence>
<dbReference type="RefSeq" id="WP_378591817.1">
    <property type="nucleotide sequence ID" value="NZ_JBHSKD010000021.1"/>
</dbReference>
<gene>
    <name evidence="1" type="ORF">ACFPGP_16230</name>
</gene>
<evidence type="ECO:0000313" key="2">
    <source>
        <dbReference type="Proteomes" id="UP001596087"/>
    </source>
</evidence>
<reference evidence="2" key="1">
    <citation type="journal article" date="2019" name="Int. J. Syst. Evol. Microbiol.">
        <title>The Global Catalogue of Microorganisms (GCM) 10K type strain sequencing project: providing services to taxonomists for standard genome sequencing and annotation.</title>
        <authorList>
            <consortium name="The Broad Institute Genomics Platform"/>
            <consortium name="The Broad Institute Genome Sequencing Center for Infectious Disease"/>
            <person name="Wu L."/>
            <person name="Ma J."/>
        </authorList>
    </citation>
    <scope>NUCLEOTIDE SEQUENCE [LARGE SCALE GENOMIC DNA]</scope>
    <source>
        <strain evidence="2">DFY41</strain>
    </source>
</reference>
<sequence length="261" mass="27744">MADQKTRDRGAELLRLHRDPALLTLVNVWDVISARVVAGVEGTRALATASHSIAASYGYEDGENIPLDLMLEAVGRIVADTDLPVTADLEGGYGDAAETVRRAIGIGVVGANIEDQMKPLPEAVAQVEAIMKVAEQEGVDFVLNARTDAFHLGRERDPADNLAEAIRRGKAYLDAGAPVVFVPARLGEAQVEELVAALGPQRVSLIAIPGHPPLRRLEELGVSRVSFGPLSQNVALTALAELTEGVEQRGEGVPPTMRVLN</sequence>
<protein>
    <submittedName>
        <fullName evidence="1">Isocitrate lyase/phosphoenolpyruvate mutase family protein</fullName>
    </submittedName>
</protein>
<name>A0ABW0BMA8_9ACTN</name>
<dbReference type="SUPFAM" id="SSF51621">
    <property type="entry name" value="Phosphoenolpyruvate/pyruvate domain"/>
    <property type="match status" value="1"/>
</dbReference>
<dbReference type="InterPro" id="IPR039556">
    <property type="entry name" value="ICL/PEPM"/>
</dbReference>
<organism evidence="1 2">
    <name type="scientific">Nocardioides taihuensis</name>
    <dbReference type="NCBI Taxonomy" id="1835606"/>
    <lineage>
        <taxon>Bacteria</taxon>
        <taxon>Bacillati</taxon>
        <taxon>Actinomycetota</taxon>
        <taxon>Actinomycetes</taxon>
        <taxon>Propionibacteriales</taxon>
        <taxon>Nocardioidaceae</taxon>
        <taxon>Nocardioides</taxon>
    </lineage>
</organism>
<proteinExistence type="predicted"/>